<feature type="transmembrane region" description="Helical" evidence="7">
    <location>
        <begin position="759"/>
        <end position="778"/>
    </location>
</feature>
<dbReference type="Pfam" id="PF12704">
    <property type="entry name" value="MacB_PCD"/>
    <property type="match status" value="1"/>
</dbReference>
<evidence type="ECO:0000256" key="6">
    <source>
        <dbReference type="ARBA" id="ARBA00023136"/>
    </source>
</evidence>
<evidence type="ECO:0000256" key="1">
    <source>
        <dbReference type="ARBA" id="ARBA00004651"/>
    </source>
</evidence>
<comment type="similarity">
    <text evidence="2">Belongs to the ABC-4 integral membrane protein family. LolC/E subfamily.</text>
</comment>
<comment type="subcellular location">
    <subcellularLocation>
        <location evidence="1">Cell membrane</location>
        <topology evidence="1">Multi-pass membrane protein</topology>
    </subcellularLocation>
</comment>
<dbReference type="RefSeq" id="WP_068302643.1">
    <property type="nucleotide sequence ID" value="NZ_FNAK01000003.1"/>
</dbReference>
<evidence type="ECO:0000256" key="3">
    <source>
        <dbReference type="ARBA" id="ARBA00022475"/>
    </source>
</evidence>
<feature type="transmembrane region" description="Helical" evidence="7">
    <location>
        <begin position="711"/>
        <end position="739"/>
    </location>
</feature>
<proteinExistence type="inferred from homology"/>
<feature type="transmembrane region" description="Helical" evidence="7">
    <location>
        <begin position="369"/>
        <end position="389"/>
    </location>
</feature>
<dbReference type="AlphaFoldDB" id="A0A1G6YKI7"/>
<feature type="domain" description="ABC3 transporter permease C-terminal" evidence="8">
    <location>
        <begin position="670"/>
        <end position="785"/>
    </location>
</feature>
<dbReference type="PANTHER" id="PTHR30489">
    <property type="entry name" value="LIPOPROTEIN-RELEASING SYSTEM TRANSMEMBRANE PROTEIN LOLE"/>
    <property type="match status" value="1"/>
</dbReference>
<protein>
    <submittedName>
        <fullName evidence="10">Putative ABC transport system permease protein</fullName>
    </submittedName>
</protein>
<evidence type="ECO:0000256" key="2">
    <source>
        <dbReference type="ARBA" id="ARBA00005236"/>
    </source>
</evidence>
<evidence type="ECO:0000256" key="4">
    <source>
        <dbReference type="ARBA" id="ARBA00022692"/>
    </source>
</evidence>
<feature type="transmembrane region" description="Helical" evidence="7">
    <location>
        <begin position="319"/>
        <end position="340"/>
    </location>
</feature>
<keyword evidence="3" id="KW-1003">Cell membrane</keyword>
<dbReference type="Proteomes" id="UP000183685">
    <property type="component" value="Unassembled WGS sequence"/>
</dbReference>
<keyword evidence="6 7" id="KW-0472">Membrane</keyword>
<dbReference type="InterPro" id="IPR051447">
    <property type="entry name" value="Lipoprotein-release_system"/>
</dbReference>
<keyword evidence="4 7" id="KW-0812">Transmembrane</keyword>
<name>A0A1G6YKI7_9PROT</name>
<keyword evidence="5 7" id="KW-1133">Transmembrane helix</keyword>
<sequence length="794" mass="86766">MIRGHLIKLFKPLNRKLLRDINLMWGQVLAVSLVLGCGVAIYVMMNGTLASLKDTLAAYYSRYDMADVWAPARRAPLQQMEHLKNIPGVRLAEGRISVGGILDMPLEAEPVRAKIMSLPDGRMPRINALFLKAGSLPERGSEQVVIADDFAEAHSLRVGDEVQATLYGVRRTLKISGVALAPEFIYSIAPGEMIPNARRYAIMWMGYEALGHAYNMDGAFNEAVFLLDRSASVPEVLARIDVVLDPYGGIGAYHRDDQLSDEFLQSEFTTLDTLGGLLPPIFLGVAAFLLNMVVTRIVEQEREQIGLMKAFGYRPSAIVWHYLRFAGIIVLIGVLGGWLAGYRMGGGMANIYKDFYKFPILIFDPGLGIYLRAAVFAGVAGVLGVLLAVRKTISLRPAVAMAPPAPTDYSRLGRFASKARWMDQGLRMIVRHIARWPGRSALTCLGVAMGMAIMIGAQSGRDAINLMIATQFELVSRQDLTVAFTEKQDPVIINELMAQKGVIAAEPFLAAPATIRFGHRSRHQGVTGVVQNANLNVLINQYDQAVNPSPQGVTLSESLATALAAGPGDLITLEFKDGLRKSERLPVMKVVPTYLGTPAYMDIDDMSTLLRECDRVSGAYLLVDAHELERIYGLLKDMPTVAAVSTNQSSRKAMSDTMDETMGTMTFFNSLFASLIAIGVVFSGARISFYERQREIASLRVLGFTVAEVNAVLLGELAVLTFLALPLGAYLGYQLALFIHTNMSSELFRVPTTVSNWSFAYATTVIILAAVVSAAVIARQVAKLNLVMALKTRE</sequence>
<evidence type="ECO:0000256" key="5">
    <source>
        <dbReference type="ARBA" id="ARBA00022989"/>
    </source>
</evidence>
<evidence type="ECO:0000256" key="7">
    <source>
        <dbReference type="SAM" id="Phobius"/>
    </source>
</evidence>
<evidence type="ECO:0000259" key="9">
    <source>
        <dbReference type="Pfam" id="PF12704"/>
    </source>
</evidence>
<feature type="transmembrane region" description="Helical" evidence="7">
    <location>
        <begin position="667"/>
        <end position="690"/>
    </location>
</feature>
<organism evidence="10 11">
    <name type="scientific">Kordiimonas lacus</name>
    <dbReference type="NCBI Taxonomy" id="637679"/>
    <lineage>
        <taxon>Bacteria</taxon>
        <taxon>Pseudomonadati</taxon>
        <taxon>Pseudomonadota</taxon>
        <taxon>Alphaproteobacteria</taxon>
        <taxon>Kordiimonadales</taxon>
        <taxon>Kordiimonadaceae</taxon>
        <taxon>Kordiimonas</taxon>
    </lineage>
</organism>
<feature type="domain" description="ABC3 transporter permease C-terminal" evidence="8">
    <location>
        <begin position="281"/>
        <end position="395"/>
    </location>
</feature>
<feature type="transmembrane region" description="Helical" evidence="7">
    <location>
        <begin position="21"/>
        <end position="45"/>
    </location>
</feature>
<dbReference type="GO" id="GO:0098797">
    <property type="term" value="C:plasma membrane protein complex"/>
    <property type="evidence" value="ECO:0007669"/>
    <property type="project" value="TreeGrafter"/>
</dbReference>
<evidence type="ECO:0000259" key="8">
    <source>
        <dbReference type="Pfam" id="PF02687"/>
    </source>
</evidence>
<feature type="transmembrane region" description="Helical" evidence="7">
    <location>
        <begin position="277"/>
        <end position="298"/>
    </location>
</feature>
<dbReference type="InterPro" id="IPR003838">
    <property type="entry name" value="ABC3_permease_C"/>
</dbReference>
<accession>A0A1G6YKI7</accession>
<dbReference type="Pfam" id="PF02687">
    <property type="entry name" value="FtsX"/>
    <property type="match status" value="2"/>
</dbReference>
<keyword evidence="11" id="KW-1185">Reference proteome</keyword>
<dbReference type="OrthoDB" id="5137249at2"/>
<reference evidence="10 11" key="1">
    <citation type="submission" date="2016-10" db="EMBL/GenBank/DDBJ databases">
        <authorList>
            <person name="de Groot N.N."/>
        </authorList>
    </citation>
    <scope>NUCLEOTIDE SEQUENCE [LARGE SCALE GENOMIC DNA]</scope>
    <source>
        <strain evidence="10 11">CGMCC 1.9109</strain>
    </source>
</reference>
<dbReference type="InterPro" id="IPR025857">
    <property type="entry name" value="MacB_PCD"/>
</dbReference>
<gene>
    <name evidence="10" type="ORF">SAMN04488071_1640</name>
</gene>
<dbReference type="STRING" id="637679.GCA_001550055_01322"/>
<dbReference type="EMBL" id="FNAK01000003">
    <property type="protein sequence ID" value="SDD90155.1"/>
    <property type="molecule type" value="Genomic_DNA"/>
</dbReference>
<evidence type="ECO:0000313" key="11">
    <source>
        <dbReference type="Proteomes" id="UP000183685"/>
    </source>
</evidence>
<evidence type="ECO:0000313" key="10">
    <source>
        <dbReference type="EMBL" id="SDD90155.1"/>
    </source>
</evidence>
<dbReference type="PANTHER" id="PTHR30489:SF0">
    <property type="entry name" value="LIPOPROTEIN-RELEASING SYSTEM TRANSMEMBRANE PROTEIN LOLE"/>
    <property type="match status" value="1"/>
</dbReference>
<dbReference type="GO" id="GO:0044874">
    <property type="term" value="P:lipoprotein localization to outer membrane"/>
    <property type="evidence" value="ECO:0007669"/>
    <property type="project" value="TreeGrafter"/>
</dbReference>
<feature type="transmembrane region" description="Helical" evidence="7">
    <location>
        <begin position="436"/>
        <end position="457"/>
    </location>
</feature>
<feature type="domain" description="MacB-like periplasmic core" evidence="9">
    <location>
        <begin position="440"/>
        <end position="644"/>
    </location>
</feature>